<evidence type="ECO:0000313" key="2">
    <source>
        <dbReference type="Proteomes" id="UP000245469"/>
    </source>
</evidence>
<evidence type="ECO:0000313" key="1">
    <source>
        <dbReference type="EMBL" id="PWJ56034.1"/>
    </source>
</evidence>
<dbReference type="Proteomes" id="UP000245469">
    <property type="component" value="Unassembled WGS sequence"/>
</dbReference>
<organism evidence="1 2">
    <name type="scientific">Quadrisphaera granulorum</name>
    <dbReference type="NCBI Taxonomy" id="317664"/>
    <lineage>
        <taxon>Bacteria</taxon>
        <taxon>Bacillati</taxon>
        <taxon>Actinomycetota</taxon>
        <taxon>Actinomycetes</taxon>
        <taxon>Kineosporiales</taxon>
        <taxon>Kineosporiaceae</taxon>
        <taxon>Quadrisphaera</taxon>
    </lineage>
</organism>
<gene>
    <name evidence="1" type="ORF">BXY45_1017</name>
</gene>
<dbReference type="AlphaFoldDB" id="A0A316AGI4"/>
<comment type="caution">
    <text evidence="1">The sequence shown here is derived from an EMBL/GenBank/DDBJ whole genome shotgun (WGS) entry which is preliminary data.</text>
</comment>
<sequence>METVLAVVAAWLVAGLVLGVLVGVVISRADRVESADLARAAAAAASVVDGPLPAVRPDLRLVPTQATPTHEVLHLALPPRP</sequence>
<keyword evidence="2" id="KW-1185">Reference proteome</keyword>
<protein>
    <submittedName>
        <fullName evidence="1">Uncharacterized protein</fullName>
    </submittedName>
</protein>
<accession>A0A316AGI4</accession>
<proteinExistence type="predicted"/>
<dbReference type="RefSeq" id="WP_146211015.1">
    <property type="nucleotide sequence ID" value="NZ_QGDQ01000001.1"/>
</dbReference>
<reference evidence="1 2" key="1">
    <citation type="submission" date="2018-03" db="EMBL/GenBank/DDBJ databases">
        <title>Genomic Encyclopedia of Archaeal and Bacterial Type Strains, Phase II (KMG-II): from individual species to whole genera.</title>
        <authorList>
            <person name="Goeker M."/>
        </authorList>
    </citation>
    <scope>NUCLEOTIDE SEQUENCE [LARGE SCALE GENOMIC DNA]</scope>
    <source>
        <strain evidence="1 2">DSM 44889</strain>
    </source>
</reference>
<dbReference type="EMBL" id="QGDQ01000001">
    <property type="protein sequence ID" value="PWJ56034.1"/>
    <property type="molecule type" value="Genomic_DNA"/>
</dbReference>
<name>A0A316AGI4_9ACTN</name>